<keyword evidence="2" id="KW-1185">Reference proteome</keyword>
<dbReference type="AlphaFoldDB" id="A0A829HFE4"/>
<name>A0A829HFE4_9GAMM</name>
<comment type="caution">
    <text evidence="1">The sequence shown here is derived from an EMBL/GenBank/DDBJ whole genome shotgun (WGS) entry which is preliminary data.</text>
</comment>
<accession>A0A829HFE4</accession>
<organism evidence="1 2">
    <name type="scientific">Acinetobacter gyllenbergii CIP 110306 = MTCC 11365</name>
    <dbReference type="NCBI Taxonomy" id="1217657"/>
    <lineage>
        <taxon>Bacteria</taxon>
        <taxon>Pseudomonadati</taxon>
        <taxon>Pseudomonadota</taxon>
        <taxon>Gammaproteobacteria</taxon>
        <taxon>Moraxellales</taxon>
        <taxon>Moraxellaceae</taxon>
        <taxon>Acinetobacter</taxon>
    </lineage>
</organism>
<sequence>MIDKRDPNINMSIQFIKKDGCHIDFTCNENAKGDGLSTDINKVFYAYLSEFCLKIKSEIWDYFAVEFWFDSGKLIFFPEKKLDEMPTEYDPFPVDRLDPYLIVRLTSYLEKYDAFIQHDDEKFSESELLDWYLENCREVFTSVSHALSNNTLSDLIIKSLNRQKIVFQFYGSSREKTYGEKIIATV</sequence>
<evidence type="ECO:0000313" key="1">
    <source>
        <dbReference type="EMBL" id="EPF80065.1"/>
    </source>
</evidence>
<reference evidence="1 2" key="1">
    <citation type="submission" date="2013-06" db="EMBL/GenBank/DDBJ databases">
        <title>The Genome Sequence of Acinetobacter gyllenbergii CIP 110306.</title>
        <authorList>
            <consortium name="The Broad Institute Genome Sequencing Platform"/>
            <consortium name="The Broad Institute Genome Sequencing Center for Infectious Disease"/>
            <person name="Cerqueira G."/>
            <person name="Feldgarden M."/>
            <person name="Courvalin P."/>
            <person name="Perichon B."/>
            <person name="Grillot-Courvalin C."/>
            <person name="Clermont D."/>
            <person name="Rocha E."/>
            <person name="Yoon E.-J."/>
            <person name="Nemec A."/>
            <person name="Young S.K."/>
            <person name="Zeng Q."/>
            <person name="Gargeya S."/>
            <person name="Fitzgerald M."/>
            <person name="Abouelleil A."/>
            <person name="Alvarado L."/>
            <person name="Berlin A.M."/>
            <person name="Chapman S.B."/>
            <person name="Dewar J."/>
            <person name="Goldberg J."/>
            <person name="Griggs A."/>
            <person name="Gujja S."/>
            <person name="Hansen M."/>
            <person name="Howarth C."/>
            <person name="Imamovic A."/>
            <person name="Larimer J."/>
            <person name="McCowan C."/>
            <person name="Murphy C."/>
            <person name="Pearson M."/>
            <person name="Priest M."/>
            <person name="Roberts A."/>
            <person name="Saif S."/>
            <person name="Shea T."/>
            <person name="Sykes S."/>
            <person name="Wortman J."/>
            <person name="Nusbaum C."/>
            <person name="Birren B."/>
        </authorList>
    </citation>
    <scope>NUCLEOTIDE SEQUENCE [LARGE SCALE GENOMIC DNA]</scope>
    <source>
        <strain evidence="1 2">CIP 110306</strain>
    </source>
</reference>
<dbReference type="EMBL" id="ATGG01000018">
    <property type="protein sequence ID" value="EPF80065.1"/>
    <property type="molecule type" value="Genomic_DNA"/>
</dbReference>
<gene>
    <name evidence="1" type="ORF">F957_02447</name>
</gene>
<evidence type="ECO:0000313" key="2">
    <source>
        <dbReference type="Proteomes" id="UP000014523"/>
    </source>
</evidence>
<dbReference type="Proteomes" id="UP000014523">
    <property type="component" value="Unassembled WGS sequence"/>
</dbReference>
<proteinExistence type="predicted"/>
<protein>
    <submittedName>
        <fullName evidence="1">Uncharacterized protein</fullName>
    </submittedName>
</protein>
<dbReference type="RefSeq" id="WP_016660405.1">
    <property type="nucleotide sequence ID" value="NZ_ASQH01000013.1"/>
</dbReference>